<keyword evidence="3 7" id="KW-0456">Lyase</keyword>
<dbReference type="EC" id="4.1.2.29" evidence="7"/>
<evidence type="ECO:0000256" key="1">
    <source>
        <dbReference type="ARBA" id="ARBA00022723"/>
    </source>
</evidence>
<dbReference type="InterPro" id="IPR000771">
    <property type="entry name" value="FBA_II"/>
</dbReference>
<evidence type="ECO:0000256" key="3">
    <source>
        <dbReference type="ARBA" id="ARBA00023239"/>
    </source>
</evidence>
<dbReference type="GeneID" id="61770290"/>
<feature type="binding site" evidence="5">
    <location>
        <begin position="214"/>
        <end position="216"/>
    </location>
    <ligand>
        <name>dihydroxyacetone phosphate</name>
        <dbReference type="ChEBI" id="CHEBI:57642"/>
    </ligand>
</feature>
<comment type="cofactor">
    <cofactor evidence="6">
        <name>Zn(2+)</name>
        <dbReference type="ChEBI" id="CHEBI:29105"/>
    </cofactor>
    <text evidence="6">Binds 2 Zn(2+) ions per subunit. One is catalytic and the other provides a structural contribution.</text>
</comment>
<evidence type="ECO:0000256" key="4">
    <source>
        <dbReference type="PIRSR" id="PIRSR001359-1"/>
    </source>
</evidence>
<evidence type="ECO:0000256" key="6">
    <source>
        <dbReference type="PIRSR" id="PIRSR001359-3"/>
    </source>
</evidence>
<dbReference type="InterPro" id="IPR050246">
    <property type="entry name" value="Class_II_FBP_aldolase"/>
</dbReference>
<dbReference type="EMBL" id="CP043404">
    <property type="protein sequence ID" value="QEK65277.1"/>
    <property type="molecule type" value="Genomic_DNA"/>
</dbReference>
<sequence>MKVIDSKLISMKSILHEAKQKQYAVGQMNINGLQWVKAILLAAKEERSPIILAASDRLIDYLGGFHTIVGMVEGLMRDLEISVPVSLHLDHGMTVSRCKAAIDAGFSSVMIDGSSYPLSQNIAMTKEVVHYASKRGVSVEAEVGSVGGMEDGLIGNIIYADPYECVRLVRETGIDALAAALGSVHGPYQGEPRLGFDEMKQIAELTDVPLVLHGGSGIPVDQIQRAISLGHAKINVNTECLEAWNQAVRAQLTKNKATNDPQTILTPGTEAIKQVVKMKIQQFGSSQRV</sequence>
<dbReference type="GO" id="GO:0006096">
    <property type="term" value="P:glycolytic process"/>
    <property type="evidence" value="ECO:0007669"/>
    <property type="project" value="InterPro"/>
</dbReference>
<dbReference type="GO" id="GO:0008270">
    <property type="term" value="F:zinc ion binding"/>
    <property type="evidence" value="ECO:0007669"/>
    <property type="project" value="InterPro"/>
</dbReference>
<dbReference type="GO" id="GO:0004332">
    <property type="term" value="F:fructose-bisphosphate aldolase activity"/>
    <property type="evidence" value="ECO:0007669"/>
    <property type="project" value="InterPro"/>
</dbReference>
<dbReference type="NCBIfam" id="TIGR00167">
    <property type="entry name" value="cbbA"/>
    <property type="match status" value="1"/>
</dbReference>
<evidence type="ECO:0000256" key="5">
    <source>
        <dbReference type="PIRSR" id="PIRSR001359-2"/>
    </source>
</evidence>
<evidence type="ECO:0000313" key="8">
    <source>
        <dbReference type="Proteomes" id="UP000325032"/>
    </source>
</evidence>
<dbReference type="GO" id="GO:0030388">
    <property type="term" value="P:fructose 1,6-bisphosphate metabolic process"/>
    <property type="evidence" value="ECO:0007669"/>
    <property type="project" value="InterPro"/>
</dbReference>
<dbReference type="AlphaFoldDB" id="A0A5C0WN20"/>
<keyword evidence="2 6" id="KW-0862">Zinc</keyword>
<dbReference type="PANTHER" id="PTHR30304:SF0">
    <property type="entry name" value="D-TAGATOSE-1,6-BISPHOSPHATE ALDOLASE SUBUNIT GATY-RELATED"/>
    <property type="match status" value="1"/>
</dbReference>
<dbReference type="Pfam" id="PF01116">
    <property type="entry name" value="F_bP_aldolase"/>
    <property type="match status" value="1"/>
</dbReference>
<keyword evidence="8" id="KW-1185">Reference proteome</keyword>
<evidence type="ECO:0000313" key="7">
    <source>
        <dbReference type="EMBL" id="QEK65277.1"/>
    </source>
</evidence>
<feature type="binding site" evidence="6">
    <location>
        <position position="112"/>
    </location>
    <ligand>
        <name>Zn(2+)</name>
        <dbReference type="ChEBI" id="CHEBI:29105"/>
        <label>2</label>
    </ligand>
</feature>
<name>A0A5C0WN20_BACIA</name>
<proteinExistence type="predicted"/>
<reference evidence="7 8" key="1">
    <citation type="journal article" date="2018" name="Plant Biotechnol. Rep.">
        <title>Diversity and antifungal activity of endophytic bacteria associated with Panax ginseng seedlings.</title>
        <authorList>
            <person name="Park J.M."/>
            <person name="Hong C.E."/>
            <person name="Jo S.H."/>
        </authorList>
    </citation>
    <scope>NUCLEOTIDE SEQUENCE [LARGE SCALE GENOMIC DNA]</scope>
    <source>
        <strain evidence="7 8">PgKB20</strain>
    </source>
</reference>
<dbReference type="NCBIfam" id="TIGR01859">
    <property type="entry name" value="fruc_bis_ald"/>
    <property type="match status" value="1"/>
</dbReference>
<feature type="binding site" evidence="5">
    <location>
        <begin position="235"/>
        <end position="238"/>
    </location>
    <ligand>
        <name>dihydroxyacetone phosphate</name>
        <dbReference type="ChEBI" id="CHEBI:57642"/>
    </ligand>
</feature>
<dbReference type="PIRSF" id="PIRSF001359">
    <property type="entry name" value="F_bP_aldolase_II"/>
    <property type="match status" value="1"/>
</dbReference>
<dbReference type="PROSITE" id="PS00806">
    <property type="entry name" value="ALDOLASE_CLASS_II_2"/>
    <property type="match status" value="1"/>
</dbReference>
<dbReference type="Proteomes" id="UP000325032">
    <property type="component" value="Chromosome"/>
</dbReference>
<dbReference type="Gene3D" id="3.20.20.70">
    <property type="entry name" value="Aldolase class I"/>
    <property type="match status" value="1"/>
</dbReference>
<feature type="binding site" evidence="6">
    <location>
        <position position="142"/>
    </location>
    <ligand>
        <name>Zn(2+)</name>
        <dbReference type="ChEBI" id="CHEBI:29105"/>
        <label>2</label>
    </ligand>
</feature>
<dbReference type="GO" id="GO:0047441">
    <property type="term" value="F:5-dehydro-2-deoxyphosphogluconate aldolase activity"/>
    <property type="evidence" value="ECO:0007669"/>
    <property type="project" value="UniProtKB-EC"/>
</dbReference>
<dbReference type="InterPro" id="IPR013785">
    <property type="entry name" value="Aldolase_TIM"/>
</dbReference>
<protein>
    <submittedName>
        <fullName evidence="7">6-phospho-5-dehydro-2-deoxy-D-gluconate aldolase</fullName>
        <ecNumber evidence="7">4.1.2.29</ecNumber>
    </submittedName>
</protein>
<feature type="binding site" evidence="6">
    <location>
        <position position="185"/>
    </location>
    <ligand>
        <name>Zn(2+)</name>
        <dbReference type="ChEBI" id="CHEBI:29105"/>
        <label>1</label>
        <note>catalytic</note>
    </ligand>
</feature>
<dbReference type="InterPro" id="IPR011289">
    <property type="entry name" value="Fruc_bis_ald_class-2"/>
</dbReference>
<accession>A0A5C0WN20</accession>
<dbReference type="CDD" id="cd00947">
    <property type="entry name" value="TBP_aldolase_IIB"/>
    <property type="match status" value="1"/>
</dbReference>
<keyword evidence="1 6" id="KW-0479">Metal-binding</keyword>
<dbReference type="SUPFAM" id="SSF51569">
    <property type="entry name" value="Aldolase"/>
    <property type="match status" value="1"/>
</dbReference>
<feature type="binding site" evidence="6">
    <location>
        <position position="213"/>
    </location>
    <ligand>
        <name>Zn(2+)</name>
        <dbReference type="ChEBI" id="CHEBI:29105"/>
        <label>1</label>
        <note>catalytic</note>
    </ligand>
</feature>
<dbReference type="PANTHER" id="PTHR30304">
    <property type="entry name" value="D-TAGATOSE-1,6-BISPHOSPHATE ALDOLASE"/>
    <property type="match status" value="1"/>
</dbReference>
<feature type="binding site" evidence="6">
    <location>
        <position position="91"/>
    </location>
    <ligand>
        <name>Zn(2+)</name>
        <dbReference type="ChEBI" id="CHEBI:29105"/>
        <label>1</label>
        <note>catalytic</note>
    </ligand>
</feature>
<feature type="active site" description="Proton donor" evidence="4">
    <location>
        <position position="90"/>
    </location>
</feature>
<organism evidence="7 8">
    <name type="scientific">Bacillus safensis</name>
    <dbReference type="NCBI Taxonomy" id="561879"/>
    <lineage>
        <taxon>Bacteria</taxon>
        <taxon>Bacillati</taxon>
        <taxon>Bacillota</taxon>
        <taxon>Bacilli</taxon>
        <taxon>Bacillales</taxon>
        <taxon>Bacillaceae</taxon>
        <taxon>Bacillus</taxon>
    </lineage>
</organism>
<feature type="binding site" evidence="5">
    <location>
        <position position="186"/>
    </location>
    <ligand>
        <name>dihydroxyacetone phosphate</name>
        <dbReference type="ChEBI" id="CHEBI:57642"/>
    </ligand>
</feature>
<evidence type="ECO:0000256" key="2">
    <source>
        <dbReference type="ARBA" id="ARBA00022833"/>
    </source>
</evidence>
<gene>
    <name evidence="7" type="primary">iolJ</name>
    <name evidence="7" type="ORF">FX981_03547</name>
</gene>
<dbReference type="RefSeq" id="WP_135031625.1">
    <property type="nucleotide sequence ID" value="NZ_CP043404.1"/>
</dbReference>